<evidence type="ECO:0000313" key="2">
    <source>
        <dbReference type="EMBL" id="TNN70346.1"/>
    </source>
</evidence>
<accession>A0A4Z2HWW4</accession>
<feature type="compositionally biased region" description="Polar residues" evidence="1">
    <location>
        <begin position="1"/>
        <end position="18"/>
    </location>
</feature>
<dbReference type="Proteomes" id="UP000314294">
    <property type="component" value="Unassembled WGS sequence"/>
</dbReference>
<dbReference type="OrthoDB" id="540503at2759"/>
<keyword evidence="3" id="KW-1185">Reference proteome</keyword>
<evidence type="ECO:0000313" key="3">
    <source>
        <dbReference type="Proteomes" id="UP000314294"/>
    </source>
</evidence>
<feature type="region of interest" description="Disordered" evidence="1">
    <location>
        <begin position="1"/>
        <end position="56"/>
    </location>
</feature>
<organism evidence="2 3">
    <name type="scientific">Liparis tanakae</name>
    <name type="common">Tanaka's snailfish</name>
    <dbReference type="NCBI Taxonomy" id="230148"/>
    <lineage>
        <taxon>Eukaryota</taxon>
        <taxon>Metazoa</taxon>
        <taxon>Chordata</taxon>
        <taxon>Craniata</taxon>
        <taxon>Vertebrata</taxon>
        <taxon>Euteleostomi</taxon>
        <taxon>Actinopterygii</taxon>
        <taxon>Neopterygii</taxon>
        <taxon>Teleostei</taxon>
        <taxon>Neoteleostei</taxon>
        <taxon>Acanthomorphata</taxon>
        <taxon>Eupercaria</taxon>
        <taxon>Perciformes</taxon>
        <taxon>Cottioidei</taxon>
        <taxon>Cottales</taxon>
        <taxon>Liparidae</taxon>
        <taxon>Liparis</taxon>
    </lineage>
</organism>
<reference evidence="2 3" key="1">
    <citation type="submission" date="2019-03" db="EMBL/GenBank/DDBJ databases">
        <title>First draft genome of Liparis tanakae, snailfish: a comprehensive survey of snailfish specific genes.</title>
        <authorList>
            <person name="Kim W."/>
            <person name="Song I."/>
            <person name="Jeong J.-H."/>
            <person name="Kim D."/>
            <person name="Kim S."/>
            <person name="Ryu S."/>
            <person name="Song J.Y."/>
            <person name="Lee S.K."/>
        </authorList>
    </citation>
    <scope>NUCLEOTIDE SEQUENCE [LARGE SCALE GENOMIC DNA]</scope>
    <source>
        <tissue evidence="2">Muscle</tissue>
    </source>
</reference>
<proteinExistence type="predicted"/>
<evidence type="ECO:0000256" key="1">
    <source>
        <dbReference type="SAM" id="MobiDB-lite"/>
    </source>
</evidence>
<dbReference type="AlphaFoldDB" id="A0A4Z2HWW4"/>
<gene>
    <name evidence="2" type="ORF">EYF80_019372</name>
</gene>
<protein>
    <submittedName>
        <fullName evidence="2">Uncharacterized protein</fullName>
    </submittedName>
</protein>
<dbReference type="EMBL" id="SRLO01000164">
    <property type="protein sequence ID" value="TNN70346.1"/>
    <property type="molecule type" value="Genomic_DNA"/>
</dbReference>
<name>A0A4Z2HWW4_9TELE</name>
<sequence>MDAEQQSSACESTLNSVTGFFPPETDLTHAGSSTASLSSSINPRDPSGPKHFLFQGTEPCTRRTTYELIDPRRPAALRSAVCNVTSQWLYRMKGSMEERRVG</sequence>
<comment type="caution">
    <text evidence="2">The sequence shown here is derived from an EMBL/GenBank/DDBJ whole genome shotgun (WGS) entry which is preliminary data.</text>
</comment>